<keyword evidence="5" id="KW-0124">Carnitine biosynthesis</keyword>
<dbReference type="CTD" id="6758437"/>
<keyword evidence="7" id="KW-0560">Oxidoreductase</keyword>
<dbReference type="Gene3D" id="3.30.2020.30">
    <property type="match status" value="1"/>
</dbReference>
<comment type="cofactor">
    <cofactor evidence="1">
        <name>Fe(2+)</name>
        <dbReference type="ChEBI" id="CHEBI:29033"/>
    </cofactor>
</comment>
<dbReference type="GeneID" id="6758437"/>
<gene>
    <name evidence="11" type="ORF">TRIADDRAFT_61286</name>
</gene>
<accession>B3SAJ9</accession>
<evidence type="ECO:0000259" key="10">
    <source>
        <dbReference type="Pfam" id="PF06155"/>
    </source>
</evidence>
<dbReference type="PANTHER" id="PTHR10696">
    <property type="entry name" value="GAMMA-BUTYROBETAINE HYDROXYLASE-RELATED"/>
    <property type="match status" value="1"/>
</dbReference>
<evidence type="ECO:0000256" key="3">
    <source>
        <dbReference type="ARBA" id="ARBA00008654"/>
    </source>
</evidence>
<dbReference type="Pfam" id="PF02668">
    <property type="entry name" value="TauD"/>
    <property type="match status" value="1"/>
</dbReference>
<dbReference type="EMBL" id="DS985261">
    <property type="protein sequence ID" value="EDV20274.1"/>
    <property type="molecule type" value="Genomic_DNA"/>
</dbReference>
<evidence type="ECO:0008006" key="13">
    <source>
        <dbReference type="Google" id="ProtNLM"/>
    </source>
</evidence>
<evidence type="ECO:0000256" key="2">
    <source>
        <dbReference type="ARBA" id="ARBA00005022"/>
    </source>
</evidence>
<dbReference type="RefSeq" id="XP_002117224.1">
    <property type="nucleotide sequence ID" value="XM_002117188.1"/>
</dbReference>
<dbReference type="FunFam" id="3.60.130.10:FF:000037">
    <property type="entry name" value="Putative gamma-butyrobetaine dioxygenase"/>
    <property type="match status" value="1"/>
</dbReference>
<comment type="similarity">
    <text evidence="3">Belongs to the gamma-BBH/TMLD family.</text>
</comment>
<evidence type="ECO:0000313" key="12">
    <source>
        <dbReference type="Proteomes" id="UP000009022"/>
    </source>
</evidence>
<keyword evidence="8" id="KW-0408">Iron</keyword>
<dbReference type="OMA" id="GRHIIQC"/>
<dbReference type="Gene3D" id="3.60.130.10">
    <property type="entry name" value="Clavaminate synthase-like"/>
    <property type="match status" value="1"/>
</dbReference>
<evidence type="ECO:0000256" key="6">
    <source>
        <dbReference type="ARBA" id="ARBA00022964"/>
    </source>
</evidence>
<dbReference type="InterPro" id="IPR038492">
    <property type="entry name" value="GBBH-like_N_sf"/>
</dbReference>
<dbReference type="Pfam" id="PF06155">
    <property type="entry name" value="GBBH-like_N"/>
    <property type="match status" value="1"/>
</dbReference>
<dbReference type="InterPro" id="IPR042098">
    <property type="entry name" value="TauD-like_sf"/>
</dbReference>
<proteinExistence type="inferred from homology"/>
<sequence>MAQRKPNVCPSKRGSCRFFPVVHVEKGVLTDIESKGLKDSVGFVSQQTPIKAALSASRERSIDENSTSIIQGDGNELCLVIENCEYRFHASWLRFSCHCPICRQEHSNQRTIETRSLPEECKLIASKIEGHEVIMHWQGEEEHVGRIPLQFLLEHDYSKQSILEKKQQTAVPTYMTKLSHVKYEDILGSHESYRQFLMKIAEEGCCLVQGTPTDVGSVEKICEQIAPIQRTIYGTVFDVVATPQPINIAYSSVPLGYHMDLMYYESPPGIQVLHCVRFDECVTGGESLLLDSFSVAEELRLQSPEDFRILSTIPATFQKIHFEREFPVSMRYQRPHIVLNHDQEVVAVNWSPSFEGPLCVDESYVDSYYKAYRKFSSIIDKSNHEVQYRLRPGDMLIFNNRRILHARKGFALNGGSRHLQGLYLNIDEFKSQVAVANKLAGIHRLLPKIGNQCFS</sequence>
<dbReference type="Proteomes" id="UP000009022">
    <property type="component" value="Unassembled WGS sequence"/>
</dbReference>
<evidence type="ECO:0000313" key="11">
    <source>
        <dbReference type="EMBL" id="EDV20274.1"/>
    </source>
</evidence>
<dbReference type="SUPFAM" id="SSF51197">
    <property type="entry name" value="Clavaminate synthase-like"/>
    <property type="match status" value="1"/>
</dbReference>
<feature type="domain" description="Gamma-butyrobetaine hydroxylase-like N-terminal" evidence="10">
    <location>
        <begin position="85"/>
        <end position="138"/>
    </location>
</feature>
<dbReference type="GO" id="GO:0046872">
    <property type="term" value="F:metal ion binding"/>
    <property type="evidence" value="ECO:0007669"/>
    <property type="project" value="UniProtKB-KW"/>
</dbReference>
<keyword evidence="4" id="KW-0479">Metal-binding</keyword>
<evidence type="ECO:0000256" key="1">
    <source>
        <dbReference type="ARBA" id="ARBA00001954"/>
    </source>
</evidence>
<dbReference type="FunFam" id="3.30.2020.30:FF:000002">
    <property type="entry name" value="Putative gamma-butyrobetaine dioxygenase"/>
    <property type="match status" value="1"/>
</dbReference>
<dbReference type="InParanoid" id="B3SAJ9"/>
<dbReference type="CDD" id="cd00250">
    <property type="entry name" value="CAS_like"/>
    <property type="match status" value="1"/>
</dbReference>
<evidence type="ECO:0000256" key="5">
    <source>
        <dbReference type="ARBA" id="ARBA00022873"/>
    </source>
</evidence>
<comment type="pathway">
    <text evidence="2">Amine and polyamine biosynthesis; carnitine biosynthesis.</text>
</comment>
<reference evidence="11 12" key="1">
    <citation type="journal article" date="2008" name="Nature">
        <title>The Trichoplax genome and the nature of placozoans.</title>
        <authorList>
            <person name="Srivastava M."/>
            <person name="Begovic E."/>
            <person name="Chapman J."/>
            <person name="Putnam N.H."/>
            <person name="Hellsten U."/>
            <person name="Kawashima T."/>
            <person name="Kuo A."/>
            <person name="Mitros T."/>
            <person name="Salamov A."/>
            <person name="Carpenter M.L."/>
            <person name="Signorovitch A.Y."/>
            <person name="Moreno M.A."/>
            <person name="Kamm K."/>
            <person name="Grimwood J."/>
            <person name="Schmutz J."/>
            <person name="Shapiro H."/>
            <person name="Grigoriev I.V."/>
            <person name="Buss L.W."/>
            <person name="Schierwater B."/>
            <person name="Dellaporta S.L."/>
            <person name="Rokhsar D.S."/>
        </authorList>
    </citation>
    <scope>NUCLEOTIDE SEQUENCE [LARGE SCALE GENOMIC DNA]</scope>
    <source>
        <strain evidence="11 12">Grell-BS-1999</strain>
    </source>
</reference>
<evidence type="ECO:0000256" key="4">
    <source>
        <dbReference type="ARBA" id="ARBA00022723"/>
    </source>
</evidence>
<organism evidence="11 12">
    <name type="scientific">Trichoplax adhaerens</name>
    <name type="common">Trichoplax reptans</name>
    <dbReference type="NCBI Taxonomy" id="10228"/>
    <lineage>
        <taxon>Eukaryota</taxon>
        <taxon>Metazoa</taxon>
        <taxon>Placozoa</taxon>
        <taxon>Uniplacotomia</taxon>
        <taxon>Trichoplacea</taxon>
        <taxon>Trichoplacidae</taxon>
        <taxon>Trichoplax</taxon>
    </lineage>
</organism>
<evidence type="ECO:0000259" key="9">
    <source>
        <dbReference type="Pfam" id="PF02668"/>
    </source>
</evidence>
<dbReference type="GO" id="GO:0045329">
    <property type="term" value="P:carnitine biosynthetic process"/>
    <property type="evidence" value="ECO:0000318"/>
    <property type="project" value="GO_Central"/>
</dbReference>
<dbReference type="KEGG" id="tad:TRIADDRAFT_61286"/>
<name>B3SAJ9_TRIAD</name>
<dbReference type="PANTHER" id="PTHR10696:SF25">
    <property type="entry name" value="OXIDOREDUCTASE AIM17-RELATED"/>
    <property type="match status" value="1"/>
</dbReference>
<dbReference type="InterPro" id="IPR050411">
    <property type="entry name" value="AlphaKG_dependent_hydroxylases"/>
</dbReference>
<dbReference type="eggNOG" id="KOG3888">
    <property type="taxonomic scope" value="Eukaryota"/>
</dbReference>
<protein>
    <recommendedName>
        <fullName evidence="13">Gamma-butyrobetaine dioxygenase</fullName>
    </recommendedName>
</protein>
<evidence type="ECO:0000256" key="8">
    <source>
        <dbReference type="ARBA" id="ARBA00023004"/>
    </source>
</evidence>
<dbReference type="GO" id="GO:0005739">
    <property type="term" value="C:mitochondrion"/>
    <property type="evidence" value="ECO:0000318"/>
    <property type="project" value="GO_Central"/>
</dbReference>
<dbReference type="HOGENOM" id="CLU_021859_0_0_1"/>
<dbReference type="InterPro" id="IPR010376">
    <property type="entry name" value="GBBH-like_N"/>
</dbReference>
<keyword evidence="12" id="KW-1185">Reference proteome</keyword>
<dbReference type="AlphaFoldDB" id="B3SAJ9"/>
<feature type="domain" description="TauD/TfdA-like" evidence="9">
    <location>
        <begin position="181"/>
        <end position="423"/>
    </location>
</feature>
<keyword evidence="6" id="KW-0223">Dioxygenase</keyword>
<dbReference type="UniPathway" id="UPA00118"/>
<dbReference type="InterPro" id="IPR003819">
    <property type="entry name" value="TauD/TfdA-like"/>
</dbReference>
<dbReference type="OrthoDB" id="406634at2759"/>
<evidence type="ECO:0000256" key="7">
    <source>
        <dbReference type="ARBA" id="ARBA00023002"/>
    </source>
</evidence>
<dbReference type="PhylomeDB" id="B3SAJ9"/>
<dbReference type="GO" id="GO:0016706">
    <property type="term" value="F:2-oxoglutarate-dependent dioxygenase activity"/>
    <property type="evidence" value="ECO:0007669"/>
    <property type="project" value="UniProtKB-ARBA"/>
</dbReference>